<reference evidence="3 4" key="1">
    <citation type="submission" date="2020-04" db="EMBL/GenBank/DDBJ databases">
        <title>Genomic insights into acetone-butanol-ethanol (ABE) fermentation by sequencing solventogenic clostridia strains.</title>
        <authorList>
            <person name="Brown S."/>
        </authorList>
    </citation>
    <scope>NUCLEOTIDE SEQUENCE [LARGE SCALE GENOMIC DNA]</scope>
    <source>
        <strain evidence="3 4">DJ011</strain>
    </source>
</reference>
<keyword evidence="4" id="KW-1185">Reference proteome</keyword>
<dbReference type="EMBL" id="JAAZWO010000015">
    <property type="protein sequence ID" value="MBC2398528.1"/>
    <property type="molecule type" value="Genomic_DNA"/>
</dbReference>
<dbReference type="CDD" id="cd07341">
    <property type="entry name" value="M56_BlaR1_MecR1_like"/>
    <property type="match status" value="1"/>
</dbReference>
<feature type="transmembrane region" description="Helical" evidence="1">
    <location>
        <begin position="44"/>
        <end position="61"/>
    </location>
</feature>
<name>A0A923J2H3_CLOTT</name>
<keyword evidence="1" id="KW-0812">Transmembrane</keyword>
<feature type="transmembrane region" description="Helical" evidence="1">
    <location>
        <begin position="333"/>
        <end position="352"/>
    </location>
</feature>
<dbReference type="InterPro" id="IPR008756">
    <property type="entry name" value="Peptidase_M56"/>
</dbReference>
<evidence type="ECO:0000256" key="1">
    <source>
        <dbReference type="SAM" id="Phobius"/>
    </source>
</evidence>
<protein>
    <submittedName>
        <fullName evidence="3">M56 family metallopeptidase</fullName>
    </submittedName>
</protein>
<keyword evidence="1" id="KW-0472">Membrane</keyword>
<keyword evidence="1" id="KW-1133">Transmembrane helix</keyword>
<sequence>MDKLVFYIFLVFKLIIEMSLFSIIPIIFIITINKLLNKKISVKFQYILYIFILIRLISPVMPKSSLSLYNKAKILAMLNHKNTIVDMIKNEDKSKSYDSSLSYYREIDRSFRQPNYINFSYTIKRSHSYTKYLFILWFLGVCILILYNIVNHIKFYKKIKYIKEVNDKKIINTLLECSKFLKIKSKFKLLELSFISSPAILGLKNPIILIPKGLLKEIKKEDLKNILLHELCHYKRKDIFVLYLAKIVCIFYWFNPLIWYTLNKLKKTLELSCDEMVLSYINTEGKLSYGHTIINLLSYSKNNLNISMPLNMVGNKKEIAKRISFIRDFKKKGLYATALSLVVVILTGAIMLTECNSTVLAAMDKNISSSYVVDEEGRIRKIDNTNISFNKDDKILGKWISVDFVKNIKDFIPYRRNYKDDLYLKNLEFFQNGKTNIKYWNWSKDLIICLYDKTVSKYYIKSIDNEEYIFLQWKSGDYSFRNMSPFYYVLKKVK</sequence>
<dbReference type="Proteomes" id="UP000563151">
    <property type="component" value="Unassembled WGS sequence"/>
</dbReference>
<organism evidence="3 4">
    <name type="scientific">Clostridium tetanomorphum</name>
    <dbReference type="NCBI Taxonomy" id="1553"/>
    <lineage>
        <taxon>Bacteria</taxon>
        <taxon>Bacillati</taxon>
        <taxon>Bacillota</taxon>
        <taxon>Clostridia</taxon>
        <taxon>Eubacteriales</taxon>
        <taxon>Clostridiaceae</taxon>
        <taxon>Clostridium</taxon>
    </lineage>
</organism>
<dbReference type="RefSeq" id="WP_035145700.1">
    <property type="nucleotide sequence ID" value="NZ_JAAZWO010000015.1"/>
</dbReference>
<evidence type="ECO:0000313" key="4">
    <source>
        <dbReference type="Proteomes" id="UP000563151"/>
    </source>
</evidence>
<dbReference type="Gene3D" id="3.30.2010.10">
    <property type="entry name" value="Metalloproteases ('zincins'), catalytic domain"/>
    <property type="match status" value="1"/>
</dbReference>
<dbReference type="PANTHER" id="PTHR34978:SF3">
    <property type="entry name" value="SLR0241 PROTEIN"/>
    <property type="match status" value="1"/>
</dbReference>
<feature type="transmembrane region" description="Helical" evidence="1">
    <location>
        <begin position="132"/>
        <end position="150"/>
    </location>
</feature>
<dbReference type="InterPro" id="IPR052173">
    <property type="entry name" value="Beta-lactam_resp_regulator"/>
</dbReference>
<feature type="domain" description="Peptidase M56" evidence="2">
    <location>
        <begin position="15"/>
        <end position="326"/>
    </location>
</feature>
<dbReference type="AlphaFoldDB" id="A0A923J2H3"/>
<feature type="transmembrane region" description="Helical" evidence="1">
    <location>
        <begin position="6"/>
        <end position="32"/>
    </location>
</feature>
<evidence type="ECO:0000259" key="2">
    <source>
        <dbReference type="Pfam" id="PF05569"/>
    </source>
</evidence>
<dbReference type="PANTHER" id="PTHR34978">
    <property type="entry name" value="POSSIBLE SENSOR-TRANSDUCER PROTEIN BLAR"/>
    <property type="match status" value="1"/>
</dbReference>
<accession>A0A923J2H3</accession>
<comment type="caution">
    <text evidence="3">The sequence shown here is derived from an EMBL/GenBank/DDBJ whole genome shotgun (WGS) entry which is preliminary data.</text>
</comment>
<feature type="transmembrane region" description="Helical" evidence="1">
    <location>
        <begin position="240"/>
        <end position="262"/>
    </location>
</feature>
<gene>
    <name evidence="3" type="ORF">HGG79_12200</name>
</gene>
<proteinExistence type="predicted"/>
<evidence type="ECO:0000313" key="3">
    <source>
        <dbReference type="EMBL" id="MBC2398528.1"/>
    </source>
</evidence>
<dbReference type="Pfam" id="PF05569">
    <property type="entry name" value="Peptidase_M56"/>
    <property type="match status" value="1"/>
</dbReference>